<accession>A0ABP7CJZ9</accession>
<evidence type="ECO:0000256" key="1">
    <source>
        <dbReference type="SAM" id="MobiDB-lite"/>
    </source>
</evidence>
<evidence type="ECO:0000313" key="3">
    <source>
        <dbReference type="EMBL" id="GAA3692048.1"/>
    </source>
</evidence>
<proteinExistence type="predicted"/>
<comment type="caution">
    <text evidence="3">The sequence shown here is derived from an EMBL/GenBank/DDBJ whole genome shotgun (WGS) entry which is preliminary data.</text>
</comment>
<name>A0ABP7CJZ9_9MICO</name>
<keyword evidence="4" id="KW-1185">Reference proteome</keyword>
<feature type="region of interest" description="Disordered" evidence="1">
    <location>
        <begin position="1"/>
        <end position="36"/>
    </location>
</feature>
<dbReference type="EMBL" id="BAABDC010000001">
    <property type="protein sequence ID" value="GAA3692048.1"/>
    <property type="molecule type" value="Genomic_DNA"/>
</dbReference>
<keyword evidence="2" id="KW-1133">Transmembrane helix</keyword>
<protein>
    <submittedName>
        <fullName evidence="3">Uncharacterized protein</fullName>
    </submittedName>
</protein>
<organism evidence="3 4">
    <name type="scientific">Terrabacter ginsenosidimutans</name>
    <dbReference type="NCBI Taxonomy" id="490575"/>
    <lineage>
        <taxon>Bacteria</taxon>
        <taxon>Bacillati</taxon>
        <taxon>Actinomycetota</taxon>
        <taxon>Actinomycetes</taxon>
        <taxon>Micrococcales</taxon>
        <taxon>Intrasporangiaceae</taxon>
        <taxon>Terrabacter</taxon>
    </lineage>
</organism>
<evidence type="ECO:0000313" key="4">
    <source>
        <dbReference type="Proteomes" id="UP001501468"/>
    </source>
</evidence>
<reference evidence="4" key="1">
    <citation type="journal article" date="2019" name="Int. J. Syst. Evol. Microbiol.">
        <title>The Global Catalogue of Microorganisms (GCM) 10K type strain sequencing project: providing services to taxonomists for standard genome sequencing and annotation.</title>
        <authorList>
            <consortium name="The Broad Institute Genomics Platform"/>
            <consortium name="The Broad Institute Genome Sequencing Center for Infectious Disease"/>
            <person name="Wu L."/>
            <person name="Ma J."/>
        </authorList>
    </citation>
    <scope>NUCLEOTIDE SEQUENCE [LARGE SCALE GENOMIC DNA]</scope>
    <source>
        <strain evidence="4">JCM 17125</strain>
    </source>
</reference>
<feature type="transmembrane region" description="Helical" evidence="2">
    <location>
        <begin position="39"/>
        <end position="58"/>
    </location>
</feature>
<sequence length="179" mass="19099">MSHTVPVSDSGFVDEAHTGHQRPQGRAPRPARRRRPGPVGAGFAVIVLAMLAFGAWAWSGRMHADDVAAFESLAHEIDELDHSMTPLGHSEIPPCRDAPEGTVTRSYPASTGPQAAELVGYLEQNGWVRQRSNLPVFAHLTRPAEGHLLTIDVLAPSDTSLVGSLSARSPASSLGCLLR</sequence>
<keyword evidence="2" id="KW-0472">Membrane</keyword>
<keyword evidence="2" id="KW-0812">Transmembrane</keyword>
<evidence type="ECO:0000256" key="2">
    <source>
        <dbReference type="SAM" id="Phobius"/>
    </source>
</evidence>
<dbReference type="Proteomes" id="UP001501468">
    <property type="component" value="Unassembled WGS sequence"/>
</dbReference>
<gene>
    <name evidence="3" type="ORF">GCM10022399_05170</name>
</gene>